<dbReference type="KEGG" id="bih:BIP78_0301"/>
<keyword evidence="1" id="KW-1133">Transmembrane helix</keyword>
<gene>
    <name evidence="2" type="ORF">BIP78_0301</name>
</gene>
<evidence type="ECO:0000313" key="2">
    <source>
        <dbReference type="EMBL" id="QAA76067.1"/>
    </source>
</evidence>
<dbReference type="Proteomes" id="UP000287233">
    <property type="component" value="Chromosome"/>
</dbReference>
<dbReference type="AlphaFoldDB" id="A0A410FSM9"/>
<feature type="transmembrane region" description="Helical" evidence="1">
    <location>
        <begin position="12"/>
        <end position="34"/>
    </location>
</feature>
<organism evidence="2 3">
    <name type="scientific">Bipolaricaulis sibiricus</name>
    <dbReference type="NCBI Taxonomy" id="2501609"/>
    <lineage>
        <taxon>Bacteria</taxon>
        <taxon>Candidatus Bipolaricaulota</taxon>
        <taxon>Candidatus Bipolaricaulia</taxon>
        <taxon>Candidatus Bipolaricaulales</taxon>
        <taxon>Candidatus Bipolaricaulaceae</taxon>
        <taxon>Candidatus Bipolaricaulis</taxon>
    </lineage>
</organism>
<protein>
    <submittedName>
        <fullName evidence="2">Uncharacterized protein</fullName>
    </submittedName>
</protein>
<evidence type="ECO:0000256" key="1">
    <source>
        <dbReference type="SAM" id="Phobius"/>
    </source>
</evidence>
<sequence length="114" mass="11768">METVWNVLKWVLIALATGVWLVWGLMVLGIVILLSSVVDSPAGAAGLGLGVFVLFSIGSIWTPAVRYSPTGLVGAPTDILLGRGGPLLWPVITGTALAAISIAGAVTAFSRREL</sequence>
<accession>A0A410FSM9</accession>
<keyword evidence="1" id="KW-0472">Membrane</keyword>
<dbReference type="EMBL" id="CP034928">
    <property type="protein sequence ID" value="QAA76067.1"/>
    <property type="molecule type" value="Genomic_DNA"/>
</dbReference>
<keyword evidence="1" id="KW-0812">Transmembrane</keyword>
<name>A0A410FSM9_BIPS1</name>
<proteinExistence type="predicted"/>
<reference evidence="3" key="1">
    <citation type="submission" date="2018-12" db="EMBL/GenBank/DDBJ databases">
        <title>Complete genome sequence of an uncultured bacterium of the candidate phylum Bipolaricaulota.</title>
        <authorList>
            <person name="Kadnikov V.V."/>
            <person name="Mardanov A.V."/>
            <person name="Beletsky A.V."/>
            <person name="Frank Y.A."/>
            <person name="Karnachuk O.V."/>
            <person name="Ravin N.V."/>
        </authorList>
    </citation>
    <scope>NUCLEOTIDE SEQUENCE [LARGE SCALE GENOMIC DNA]</scope>
</reference>
<feature type="transmembrane region" description="Helical" evidence="1">
    <location>
        <begin position="87"/>
        <end position="109"/>
    </location>
</feature>
<evidence type="ECO:0000313" key="3">
    <source>
        <dbReference type="Proteomes" id="UP000287233"/>
    </source>
</evidence>
<feature type="transmembrane region" description="Helical" evidence="1">
    <location>
        <begin position="46"/>
        <end position="67"/>
    </location>
</feature>